<proteinExistence type="predicted"/>
<comment type="caution">
    <text evidence="1">The sequence shown here is derived from an EMBL/GenBank/DDBJ whole genome shotgun (WGS) entry which is preliminary data.</text>
</comment>
<evidence type="ECO:0000313" key="2">
    <source>
        <dbReference type="Proteomes" id="UP000248329"/>
    </source>
</evidence>
<organism evidence="1 2">
    <name type="scientific">Candidatus Methanogaster sp</name>
    <dbReference type="NCBI Taxonomy" id="3386292"/>
    <lineage>
        <taxon>Archaea</taxon>
        <taxon>Methanobacteriati</taxon>
        <taxon>Methanobacteriota</taxon>
        <taxon>Stenosarchaea group</taxon>
        <taxon>Methanomicrobia</taxon>
        <taxon>Methanosarcinales</taxon>
        <taxon>ANME-2 cluster</taxon>
        <taxon>Candidatus Methanogasteraceae</taxon>
        <taxon>Candidatus Methanogaster</taxon>
    </lineage>
</organism>
<sequence>MRTTVMFLVALLAIIAITTMSGCIDDTSNDAENATGGDARNDTNTTLSNAGDELSGSYDEEPIDESGAKMRTVPEFEPEPEAAPIGHEDPDATVDMNETVNLSGLNVTCTMVKNYHYYDEGTDRRLEVSVRHIKLRVMITATGGEEIETGIADWWIMDTRGRKYKTIPHTDANPMKPVHKLSDGDTINAYLLFDLPGNVTDFVVQYNISNVVSSDCDVISWVVGDPDIPTASEYRNGFVRYPIRAKGSYYHTSNRTWASDDLTFRSDGSVEFKGEHLHGRGTWKLVESNNSCNAYNVSFKDRFYNVNIDVLGSWSSNGCGMGSWNEIQ</sequence>
<protein>
    <submittedName>
        <fullName evidence="1">Uncharacterized protein</fullName>
    </submittedName>
</protein>
<name>A0AC61L1G1_9EURY</name>
<reference evidence="1" key="1">
    <citation type="submission" date="2018-01" db="EMBL/GenBank/DDBJ databases">
        <authorList>
            <person name="Krukenberg V."/>
        </authorList>
    </citation>
    <scope>NUCLEOTIDE SEQUENCE</scope>
    <source>
        <strain evidence="1">E20ANME2</strain>
    </source>
</reference>
<dbReference type="Proteomes" id="UP000248329">
    <property type="component" value="Unassembled WGS sequence"/>
</dbReference>
<evidence type="ECO:0000313" key="1">
    <source>
        <dbReference type="EMBL" id="PXF59777.1"/>
    </source>
</evidence>
<gene>
    <name evidence="1" type="ORF">C4B59_10770</name>
</gene>
<dbReference type="EMBL" id="PQXF01000022">
    <property type="protein sequence ID" value="PXF59777.1"/>
    <property type="molecule type" value="Genomic_DNA"/>
</dbReference>
<accession>A0AC61L1G1</accession>